<name>A0A8H6YHH1_9AGAR</name>
<dbReference type="Proteomes" id="UP000623467">
    <property type="component" value="Unassembled WGS sequence"/>
</dbReference>
<accession>A0A8H6YHH1</accession>
<dbReference type="OrthoDB" id="3036529at2759"/>
<comment type="caution">
    <text evidence="1">The sequence shown here is derived from an EMBL/GenBank/DDBJ whole genome shotgun (WGS) entry which is preliminary data.</text>
</comment>
<sequence>MDSGGRRHAKLGPLLSNLSRPCRHFACSTSPPSMISSNFHPCRSSHSLLACASWRSNSAPDGPEMLGLSSPPLIGGRNDNEHLELYTHTGYTMFPDLRDVLSAHGSHLRSLVVKVSIKDVGVLGYCTRLERFECQSLPPDSLVAAIPRSIRALAVTNPNTRESSFSSLAYLTQQLDTFPALRIFTWVGSTEHSGFAALRDRCTELGLEVRTRAIDSLSDDDVQFELRRRLLQN</sequence>
<dbReference type="EMBL" id="JACAZH010000009">
    <property type="protein sequence ID" value="KAF7358786.1"/>
    <property type="molecule type" value="Genomic_DNA"/>
</dbReference>
<protein>
    <submittedName>
        <fullName evidence="1">Uncharacterized protein</fullName>
    </submittedName>
</protein>
<keyword evidence="2" id="KW-1185">Reference proteome</keyword>
<proteinExistence type="predicted"/>
<evidence type="ECO:0000313" key="1">
    <source>
        <dbReference type="EMBL" id="KAF7358786.1"/>
    </source>
</evidence>
<evidence type="ECO:0000313" key="2">
    <source>
        <dbReference type="Proteomes" id="UP000623467"/>
    </source>
</evidence>
<dbReference type="AlphaFoldDB" id="A0A8H6YHH1"/>
<organism evidence="1 2">
    <name type="scientific">Mycena sanguinolenta</name>
    <dbReference type="NCBI Taxonomy" id="230812"/>
    <lineage>
        <taxon>Eukaryota</taxon>
        <taxon>Fungi</taxon>
        <taxon>Dikarya</taxon>
        <taxon>Basidiomycota</taxon>
        <taxon>Agaricomycotina</taxon>
        <taxon>Agaricomycetes</taxon>
        <taxon>Agaricomycetidae</taxon>
        <taxon>Agaricales</taxon>
        <taxon>Marasmiineae</taxon>
        <taxon>Mycenaceae</taxon>
        <taxon>Mycena</taxon>
    </lineage>
</organism>
<gene>
    <name evidence="1" type="ORF">MSAN_01217900</name>
</gene>
<reference evidence="1" key="1">
    <citation type="submission" date="2020-05" db="EMBL/GenBank/DDBJ databases">
        <title>Mycena genomes resolve the evolution of fungal bioluminescence.</title>
        <authorList>
            <person name="Tsai I.J."/>
        </authorList>
    </citation>
    <scope>NUCLEOTIDE SEQUENCE</scope>
    <source>
        <strain evidence="1">160909Yilan</strain>
    </source>
</reference>